<evidence type="ECO:0008006" key="2">
    <source>
        <dbReference type="Google" id="ProtNLM"/>
    </source>
</evidence>
<dbReference type="STRING" id="37653.A0A0L8I3I5"/>
<proteinExistence type="predicted"/>
<evidence type="ECO:0000313" key="1">
    <source>
        <dbReference type="EMBL" id="KOF95899.1"/>
    </source>
</evidence>
<gene>
    <name evidence="1" type="ORF">OCBIM_22036852mg</name>
</gene>
<dbReference type="PANTHER" id="PTHR12507">
    <property type="entry name" value="REDUCED GROWTH PHENOTYPE 1 RGP1, YEAST -RELATED"/>
    <property type="match status" value="1"/>
</dbReference>
<organism evidence="1">
    <name type="scientific">Octopus bimaculoides</name>
    <name type="common">California two-spotted octopus</name>
    <dbReference type="NCBI Taxonomy" id="37653"/>
    <lineage>
        <taxon>Eukaryota</taxon>
        <taxon>Metazoa</taxon>
        <taxon>Spiralia</taxon>
        <taxon>Lophotrochozoa</taxon>
        <taxon>Mollusca</taxon>
        <taxon>Cephalopoda</taxon>
        <taxon>Coleoidea</taxon>
        <taxon>Octopodiformes</taxon>
        <taxon>Octopoda</taxon>
        <taxon>Incirrata</taxon>
        <taxon>Octopodidae</taxon>
        <taxon>Octopus</taxon>
    </lineage>
</organism>
<dbReference type="Pfam" id="PF08737">
    <property type="entry name" value="Rgp1"/>
    <property type="match status" value="2"/>
</dbReference>
<dbReference type="EMBL" id="KQ416662">
    <property type="protein sequence ID" value="KOF95898.1"/>
    <property type="molecule type" value="Genomic_DNA"/>
</dbReference>
<name>A0A0L8I3I5_OCTBM</name>
<protein>
    <recommendedName>
        <fullName evidence="2">Arrestin C-terminal-like domain-containing protein</fullName>
    </recommendedName>
</protein>
<dbReference type="EMBL" id="KQ416662">
    <property type="protein sequence ID" value="KOF95899.1"/>
    <property type="molecule type" value="Genomic_DNA"/>
</dbReference>
<dbReference type="OrthoDB" id="1918at2759"/>
<sequence length="390" mass="43684">MIDVVATLPRGPVYLAGETIHCIITFSNSALPEYESHGEQYDVLAWASVQIHCQRTVSETRIVLPSSTNLSTEEVSTTGCETSFVPNKGEKGCTVLSTKPKILFCDLKLAPGESKQYEYKDIVPADSPPSYRGQAIKYSYKITIGTQRLNQPTKLLRIPIRVMVLFGLNDTSVYNENEVDVAPTNPFLKHSRKENSILDMALQVLSTVTTRKTARFYNITNVRGKVARFHLFKNAYRLGEDINGVFDFSGGSVACVQLSVSLQSEESVAEECCRKKNQPTSITFYGKQQEMCLHTQRTHISIPVPLTITPGFITDIVCLRWRLHFEFVTVVDEVHDTEQIVAADGCSMWQGPPVLNVETMVWDLPIKIFPTSPIHAWSATLLKSEEFIQV</sequence>
<dbReference type="AlphaFoldDB" id="A0A0L8I3I5"/>
<dbReference type="KEGG" id="obi:106884396"/>
<dbReference type="OMA" id="CQVRCVQ"/>
<accession>A0A0L8I3I5</accession>
<dbReference type="InterPro" id="IPR014848">
    <property type="entry name" value="Rgp1"/>
</dbReference>
<reference evidence="1" key="1">
    <citation type="submission" date="2015-07" db="EMBL/GenBank/DDBJ databases">
        <title>MeaNS - Measles Nucleotide Surveillance Program.</title>
        <authorList>
            <person name="Tran T."/>
            <person name="Druce J."/>
        </authorList>
    </citation>
    <scope>NUCLEOTIDE SEQUENCE</scope>
    <source>
        <strain evidence="1">UCB-OBI-ISO-001</strain>
        <tissue evidence="1">Gonad</tissue>
    </source>
</reference>